<organism evidence="1">
    <name type="scientific">Klebsiella pneumoniae</name>
    <dbReference type="NCBI Taxonomy" id="573"/>
    <lineage>
        <taxon>Bacteria</taxon>
        <taxon>Pseudomonadati</taxon>
        <taxon>Pseudomonadota</taxon>
        <taxon>Gammaproteobacteria</taxon>
        <taxon>Enterobacterales</taxon>
        <taxon>Enterobacteriaceae</taxon>
        <taxon>Klebsiella/Raoultella group</taxon>
        <taxon>Klebsiella</taxon>
        <taxon>Klebsiella pneumoniae complex</taxon>
    </lineage>
</organism>
<dbReference type="PANTHER" id="PTHR36180:SF2">
    <property type="entry name" value="BRO FAMILY PROTEIN"/>
    <property type="match status" value="1"/>
</dbReference>
<gene>
    <name evidence="1" type="ORF">SAMEA4873556_00017</name>
</gene>
<dbReference type="PANTHER" id="PTHR36180">
    <property type="entry name" value="DNA-BINDING PROTEIN-RELATED-RELATED"/>
    <property type="match status" value="1"/>
</dbReference>
<reference evidence="1" key="1">
    <citation type="submission" date="2019-03" db="EMBL/GenBank/DDBJ databases">
        <authorList>
            <consortium name="Pathogen Informatics"/>
        </authorList>
    </citation>
    <scope>NUCLEOTIDE SEQUENCE</scope>
    <source>
        <strain evidence="1">5012STDY7626355</strain>
    </source>
</reference>
<dbReference type="SMART" id="SM01040">
    <property type="entry name" value="Bro-N"/>
    <property type="match status" value="1"/>
</dbReference>
<dbReference type="InterPro" id="IPR003497">
    <property type="entry name" value="BRO_N_domain"/>
</dbReference>
<proteinExistence type="predicted"/>
<evidence type="ECO:0000313" key="1">
    <source>
        <dbReference type="EMBL" id="VGL99882.1"/>
    </source>
</evidence>
<dbReference type="EMBL" id="CAAHDC010000001">
    <property type="protein sequence ID" value="VGL99882.1"/>
    <property type="molecule type" value="Genomic_DNA"/>
</dbReference>
<name>A0A486L642_KLEPN</name>
<sequence length="190" mass="21455">MTNKNALAGQGFAQPENSSDDISVIKFEAAKVRIVKINGEPWFVAKDVCAALELSNSRMALQALDDDERNTVTLTYGIRGNPNHSAVSESGFYKLIARSRKAITPGTFAHRFSNWVFREVIPSIRKTGSYGVPFAFLNDFSRRMAAYQQEASKRGYKLQQCKGAKEALEREEIQLWRKYQPELLKENGDE</sequence>
<dbReference type="PROSITE" id="PS51750">
    <property type="entry name" value="BRO_N"/>
    <property type="match status" value="1"/>
</dbReference>
<protein>
    <submittedName>
        <fullName evidence="1">1-deoxy-D-xylulose-5-phosphate synthase</fullName>
    </submittedName>
</protein>
<dbReference type="Pfam" id="PF02498">
    <property type="entry name" value="Bro-N"/>
    <property type="match status" value="1"/>
</dbReference>
<dbReference type="RefSeq" id="WP_023301290.1">
    <property type="nucleotide sequence ID" value="NZ_BIGJ01000002.1"/>
</dbReference>
<accession>A0A486L642</accession>
<dbReference type="AlphaFoldDB" id="A0A486L642"/>